<feature type="transmembrane region" description="Helical" evidence="8">
    <location>
        <begin position="5"/>
        <end position="26"/>
    </location>
</feature>
<dbReference type="GO" id="GO:0005886">
    <property type="term" value="C:plasma membrane"/>
    <property type="evidence" value="ECO:0007669"/>
    <property type="project" value="UniProtKB-SubCell"/>
</dbReference>
<comment type="subcellular location">
    <subcellularLocation>
        <location evidence="1">Cell membrane</location>
        <topology evidence="1">Multi-pass membrane protein</topology>
    </subcellularLocation>
    <subcellularLocation>
        <location evidence="6">Membrane</location>
        <topology evidence="6">Multi-pass membrane protein</topology>
    </subcellularLocation>
</comment>
<evidence type="ECO:0000256" key="7">
    <source>
        <dbReference type="SAM" id="Coils"/>
    </source>
</evidence>
<name>A0A9D1JK28_9FIRM</name>
<keyword evidence="3 8" id="KW-0812">Transmembrane</keyword>
<sequence>MGKKIIGWVMFVLVVAAAIAMTIYMGQGSVSMLIYNFAFMGIMLVVCIAGIIGGFWNMQRLEDSFGRARERISQNFGGEKERREGSVLKLERLFNHPLLDQKWRSFSGYVAASRCGIGDVEDYIGLEEVDTAVHKRLLDMIPDILTSLGILGTFVGLVWGLKNFEPTDYTAMTNSVSALVEGIQVAFLTSIYGLSFSLVYSYNLRSSYSAVTGALDDFLEEFHTHVMPAAEDESRNEMIASQKEQTAAMKNMAAQFSSQLAASFEQVITPAFRKMNDSLDTMVKTLSEGQQEMMDKLLDSFLRQLRGSFDMEFKGFNTALQELTKAQTSAAAYTKELCENLGNELGTLFVEEEKNLRRMVQELGTMQKEYVASSQEVLRENQRLMESQDASYRHLADYMKEAEESSAKFWVACNQAMQKYVNAASAGLEGYVAAGEQSSRLYEANEKLVKSYTEKMKEFVDYQKLVYVTMNHVQSLLSSIAVSSDSKNIYLHKGVPGQVLGDTSQELKKLQELLEEQGARQQELLSDMLQCLQELKNSQKNKKGLFR</sequence>
<feature type="coiled-coil region" evidence="7">
    <location>
        <begin position="500"/>
        <end position="527"/>
    </location>
</feature>
<accession>A0A9D1JK28</accession>
<gene>
    <name evidence="10" type="ORF">IAB44_09335</name>
</gene>
<protein>
    <submittedName>
        <fullName evidence="10">MotA/TolQ/ExbB proton channel family protein</fullName>
    </submittedName>
</protein>
<keyword evidence="7" id="KW-0175">Coiled coil</keyword>
<evidence type="ECO:0000256" key="4">
    <source>
        <dbReference type="ARBA" id="ARBA00022989"/>
    </source>
</evidence>
<evidence type="ECO:0000256" key="2">
    <source>
        <dbReference type="ARBA" id="ARBA00022475"/>
    </source>
</evidence>
<dbReference type="Pfam" id="PF01618">
    <property type="entry name" value="MotA_ExbB"/>
    <property type="match status" value="1"/>
</dbReference>
<dbReference type="AlphaFoldDB" id="A0A9D1JK28"/>
<evidence type="ECO:0000256" key="6">
    <source>
        <dbReference type="RuleBase" id="RU004057"/>
    </source>
</evidence>
<evidence type="ECO:0000256" key="5">
    <source>
        <dbReference type="ARBA" id="ARBA00023136"/>
    </source>
</evidence>
<feature type="domain" description="MotA/TolQ/ExbB proton channel" evidence="9">
    <location>
        <begin position="130"/>
        <end position="199"/>
    </location>
</feature>
<comment type="caution">
    <text evidence="10">The sequence shown here is derived from an EMBL/GenBank/DDBJ whole genome shotgun (WGS) entry which is preliminary data.</text>
</comment>
<evidence type="ECO:0000313" key="10">
    <source>
        <dbReference type="EMBL" id="HIS31730.1"/>
    </source>
</evidence>
<reference evidence="10" key="1">
    <citation type="submission" date="2020-10" db="EMBL/GenBank/DDBJ databases">
        <authorList>
            <person name="Gilroy R."/>
        </authorList>
    </citation>
    <scope>NUCLEOTIDE SEQUENCE</scope>
    <source>
        <strain evidence="10">CHK190-19873</strain>
    </source>
</reference>
<feature type="transmembrane region" description="Helical" evidence="8">
    <location>
        <begin position="182"/>
        <end position="202"/>
    </location>
</feature>
<feature type="transmembrane region" description="Helical" evidence="8">
    <location>
        <begin position="32"/>
        <end position="56"/>
    </location>
</feature>
<keyword evidence="6" id="KW-0813">Transport</keyword>
<evidence type="ECO:0000313" key="11">
    <source>
        <dbReference type="Proteomes" id="UP000823935"/>
    </source>
</evidence>
<evidence type="ECO:0000256" key="8">
    <source>
        <dbReference type="SAM" id="Phobius"/>
    </source>
</evidence>
<keyword evidence="2" id="KW-1003">Cell membrane</keyword>
<organism evidence="10 11">
    <name type="scientific">Candidatus Limivivens intestinipullorum</name>
    <dbReference type="NCBI Taxonomy" id="2840858"/>
    <lineage>
        <taxon>Bacteria</taxon>
        <taxon>Bacillati</taxon>
        <taxon>Bacillota</taxon>
        <taxon>Clostridia</taxon>
        <taxon>Lachnospirales</taxon>
        <taxon>Lachnospiraceae</taxon>
        <taxon>Lachnospiraceae incertae sedis</taxon>
        <taxon>Candidatus Limivivens</taxon>
    </lineage>
</organism>
<keyword evidence="6" id="KW-0653">Protein transport</keyword>
<reference evidence="10" key="2">
    <citation type="journal article" date="2021" name="PeerJ">
        <title>Extensive microbial diversity within the chicken gut microbiome revealed by metagenomics and culture.</title>
        <authorList>
            <person name="Gilroy R."/>
            <person name="Ravi A."/>
            <person name="Getino M."/>
            <person name="Pursley I."/>
            <person name="Horton D.L."/>
            <person name="Alikhan N.F."/>
            <person name="Baker D."/>
            <person name="Gharbi K."/>
            <person name="Hall N."/>
            <person name="Watson M."/>
            <person name="Adriaenssens E.M."/>
            <person name="Foster-Nyarko E."/>
            <person name="Jarju S."/>
            <person name="Secka A."/>
            <person name="Antonio M."/>
            <person name="Oren A."/>
            <person name="Chaudhuri R.R."/>
            <person name="La Ragione R."/>
            <person name="Hildebrand F."/>
            <person name="Pallen M.J."/>
        </authorList>
    </citation>
    <scope>NUCLEOTIDE SEQUENCE</scope>
    <source>
        <strain evidence="10">CHK190-19873</strain>
    </source>
</reference>
<keyword evidence="5 8" id="KW-0472">Membrane</keyword>
<evidence type="ECO:0000259" key="9">
    <source>
        <dbReference type="Pfam" id="PF01618"/>
    </source>
</evidence>
<comment type="similarity">
    <text evidence="6">Belongs to the exbB/tolQ family.</text>
</comment>
<dbReference type="GO" id="GO:0015031">
    <property type="term" value="P:protein transport"/>
    <property type="evidence" value="ECO:0007669"/>
    <property type="project" value="UniProtKB-KW"/>
</dbReference>
<keyword evidence="4 8" id="KW-1133">Transmembrane helix</keyword>
<dbReference type="EMBL" id="DVIQ01000053">
    <property type="protein sequence ID" value="HIS31730.1"/>
    <property type="molecule type" value="Genomic_DNA"/>
</dbReference>
<dbReference type="Proteomes" id="UP000823935">
    <property type="component" value="Unassembled WGS sequence"/>
</dbReference>
<feature type="transmembrane region" description="Helical" evidence="8">
    <location>
        <begin position="144"/>
        <end position="162"/>
    </location>
</feature>
<dbReference type="InterPro" id="IPR002898">
    <property type="entry name" value="MotA_ExbB_proton_chnl"/>
</dbReference>
<proteinExistence type="inferred from homology"/>
<evidence type="ECO:0000256" key="3">
    <source>
        <dbReference type="ARBA" id="ARBA00022692"/>
    </source>
</evidence>
<evidence type="ECO:0000256" key="1">
    <source>
        <dbReference type="ARBA" id="ARBA00004651"/>
    </source>
</evidence>